<keyword evidence="2" id="KW-1185">Reference proteome</keyword>
<evidence type="ECO:0000313" key="1">
    <source>
        <dbReference type="EMBL" id="APJ38261.1"/>
    </source>
</evidence>
<evidence type="ECO:0008006" key="3">
    <source>
        <dbReference type="Google" id="ProtNLM"/>
    </source>
</evidence>
<dbReference type="InterPro" id="IPR010994">
    <property type="entry name" value="RuvA_2-like"/>
</dbReference>
<protein>
    <recommendedName>
        <fullName evidence="3">Competence protein ComEA</fullName>
    </recommendedName>
</protein>
<dbReference type="STRING" id="48003.BLA55_01005"/>
<dbReference type="Proteomes" id="UP000184322">
    <property type="component" value="Chromosome"/>
</dbReference>
<dbReference type="KEGG" id="mpul:BLA55_01005"/>
<dbReference type="EMBL" id="CP017813">
    <property type="protein sequence ID" value="APJ38261.1"/>
    <property type="molecule type" value="Genomic_DNA"/>
</dbReference>
<dbReference type="SUPFAM" id="SSF47781">
    <property type="entry name" value="RuvA domain 2-like"/>
    <property type="match status" value="1"/>
</dbReference>
<dbReference type="NCBIfam" id="NF045978">
    <property type="entry name" value="ComEA_MAG0490"/>
    <property type="match status" value="1"/>
</dbReference>
<reference evidence="2" key="1">
    <citation type="submission" date="2016-10" db="EMBL/GenBank/DDBJ databases">
        <authorList>
            <person name="Beylefeld A."/>
            <person name="Abolnik C."/>
        </authorList>
    </citation>
    <scope>NUCLEOTIDE SEQUENCE [LARGE SCALE GENOMIC DNA]</scope>
    <source>
        <strain evidence="2">B359_6</strain>
    </source>
</reference>
<organism evidence="1 2">
    <name type="scientific">Mycoplasmopsis pullorum</name>
    <dbReference type="NCBI Taxonomy" id="48003"/>
    <lineage>
        <taxon>Bacteria</taxon>
        <taxon>Bacillati</taxon>
        <taxon>Mycoplasmatota</taxon>
        <taxon>Mycoplasmoidales</taxon>
        <taxon>Metamycoplasmataceae</taxon>
        <taxon>Mycoplasmopsis</taxon>
    </lineage>
</organism>
<sequence>MYLILIILLLALSVTVVISNHNLVQKSSISEKYITKTNEYVYQLSGAVKYAKVSSMQPLTYRELFLKAKINETSDISSFSLSSFAKLNDVIFIPFKDEKIKFNDITSPSELVRYGIKIKIAEAIIKLKNDKDTNLTWEDIGNVQGVGPVTLKRLQKYLILEN</sequence>
<gene>
    <name evidence="1" type="ORF">BLA55_01005</name>
</gene>
<accession>A0A1L4FRN3</accession>
<name>A0A1L4FRN3_9BACT</name>
<proteinExistence type="predicted"/>
<dbReference type="AlphaFoldDB" id="A0A1L4FRN3"/>
<evidence type="ECO:0000313" key="2">
    <source>
        <dbReference type="Proteomes" id="UP000184322"/>
    </source>
</evidence>